<keyword evidence="11" id="KW-0902">Two-component regulatory system</keyword>
<dbReference type="NCBIfam" id="TIGR00229">
    <property type="entry name" value="sensory_box"/>
    <property type="match status" value="1"/>
</dbReference>
<sequence>MPDIPTGNDPCPPFAEAGKDLLIATYVICIPSRKIVYNNYDIRISLGFSEQELASMSSTESFLLYHPEDYPAIRDFYNNAKDIKELYDQFVYYRHLDHSGSWVLLRASKRILKTDEKGKVSQVLVTVEKVSRPEGDTDQRDTGGTEQQTIDKYRTLFHNMDEGYCIIQMLYNRQGFCNNWRFLEVNPAFERHNGIVNATGKTILEVTPGIEQVWFDIYGRVAETGESIRFEQQSDALQRTFNLYAFRVGNPAERKVAVLFTDITAQKVSGEALRKSEEHNRAIVSQTSVGIFGADLDGHITFLNEKASQLFGLSKNEGIGVNVLDITVPEFREATVQKFGKLIAEGRSFESEKRMFRKDGSEFWANVSVAGIFDQLGEIKSVVAVVIDITQRKAAETALRESEQQLKELLRLKDDFIGIASHELKTPVTSMKAYAEIVKESMEQLGDKQNSYLLSRLNQQIDRLTTLIRHLLDTSRISEGQLQLASENVDMNSLLLERVDEIKRTTGHQFVCHLGKLPEIPGDRERLAQVMTNLLSNSVKYAPAHTTITVSSELEDNAVRVTVQDEGPGIATADQEKIFEKFFRSGTKVMSTYQGMGLGLYITAQIIQKHGGELGVQSEYGRGAAFSFTLPIRKEIVT</sequence>
<feature type="domain" description="PAC" evidence="15">
    <location>
        <begin position="349"/>
        <end position="401"/>
    </location>
</feature>
<evidence type="ECO:0000259" key="13">
    <source>
        <dbReference type="PROSITE" id="PS50109"/>
    </source>
</evidence>
<dbReference type="PROSITE" id="PS50112">
    <property type="entry name" value="PAS"/>
    <property type="match status" value="1"/>
</dbReference>
<accession>A0ABZ0W3Q5</accession>
<evidence type="ECO:0000256" key="3">
    <source>
        <dbReference type="ARBA" id="ARBA00012438"/>
    </source>
</evidence>
<dbReference type="Pfam" id="PF08447">
    <property type="entry name" value="PAS_3"/>
    <property type="match status" value="1"/>
</dbReference>
<dbReference type="PANTHER" id="PTHR42878">
    <property type="entry name" value="TWO-COMPONENT HISTIDINE KINASE"/>
    <property type="match status" value="1"/>
</dbReference>
<evidence type="ECO:0000256" key="4">
    <source>
        <dbReference type="ARBA" id="ARBA00022553"/>
    </source>
</evidence>
<dbReference type="PRINTS" id="PR00344">
    <property type="entry name" value="BCTRLSENSOR"/>
</dbReference>
<evidence type="ECO:0000313" key="17">
    <source>
        <dbReference type="Proteomes" id="UP001325680"/>
    </source>
</evidence>
<evidence type="ECO:0000256" key="2">
    <source>
        <dbReference type="ARBA" id="ARBA00004141"/>
    </source>
</evidence>
<evidence type="ECO:0000256" key="12">
    <source>
        <dbReference type="ARBA" id="ARBA00023136"/>
    </source>
</evidence>
<dbReference type="RefSeq" id="WP_114790597.1">
    <property type="nucleotide sequence ID" value="NZ_CP139960.1"/>
</dbReference>
<keyword evidence="17" id="KW-1185">Reference proteome</keyword>
<dbReference type="InterPro" id="IPR000700">
    <property type="entry name" value="PAS-assoc_C"/>
</dbReference>
<evidence type="ECO:0000256" key="9">
    <source>
        <dbReference type="ARBA" id="ARBA00022840"/>
    </source>
</evidence>
<dbReference type="InterPro" id="IPR013655">
    <property type="entry name" value="PAS_fold_3"/>
</dbReference>
<dbReference type="Proteomes" id="UP001325680">
    <property type="component" value="Chromosome"/>
</dbReference>
<organism evidence="16 17">
    <name type="scientific">Niabella yanshanensis</name>
    <dbReference type="NCBI Taxonomy" id="577386"/>
    <lineage>
        <taxon>Bacteria</taxon>
        <taxon>Pseudomonadati</taxon>
        <taxon>Bacteroidota</taxon>
        <taxon>Chitinophagia</taxon>
        <taxon>Chitinophagales</taxon>
        <taxon>Chitinophagaceae</taxon>
        <taxon>Niabella</taxon>
    </lineage>
</organism>
<dbReference type="SMART" id="SM00387">
    <property type="entry name" value="HATPase_c"/>
    <property type="match status" value="1"/>
</dbReference>
<keyword evidence="6" id="KW-0812">Transmembrane</keyword>
<evidence type="ECO:0000259" key="14">
    <source>
        <dbReference type="PROSITE" id="PS50112"/>
    </source>
</evidence>
<evidence type="ECO:0000313" key="16">
    <source>
        <dbReference type="EMBL" id="WQD37836.1"/>
    </source>
</evidence>
<evidence type="ECO:0000256" key="7">
    <source>
        <dbReference type="ARBA" id="ARBA00022741"/>
    </source>
</evidence>
<dbReference type="EC" id="2.7.13.3" evidence="3"/>
<comment type="catalytic activity">
    <reaction evidence="1">
        <text>ATP + protein L-histidine = ADP + protein N-phospho-L-histidine.</text>
        <dbReference type="EC" id="2.7.13.3"/>
    </reaction>
</comment>
<evidence type="ECO:0000256" key="11">
    <source>
        <dbReference type="ARBA" id="ARBA00023012"/>
    </source>
</evidence>
<dbReference type="PANTHER" id="PTHR42878:SF7">
    <property type="entry name" value="SENSOR HISTIDINE KINASE GLRK"/>
    <property type="match status" value="1"/>
</dbReference>
<dbReference type="Pfam" id="PF00512">
    <property type="entry name" value="HisKA"/>
    <property type="match status" value="1"/>
</dbReference>
<dbReference type="EMBL" id="CP139960">
    <property type="protein sequence ID" value="WQD37836.1"/>
    <property type="molecule type" value="Genomic_DNA"/>
</dbReference>
<dbReference type="InterPro" id="IPR036890">
    <property type="entry name" value="HATPase_C_sf"/>
</dbReference>
<keyword evidence="4" id="KW-0597">Phosphoprotein</keyword>
<dbReference type="Pfam" id="PF13188">
    <property type="entry name" value="PAS_8"/>
    <property type="match status" value="1"/>
</dbReference>
<dbReference type="InterPro" id="IPR036097">
    <property type="entry name" value="HisK_dim/P_sf"/>
</dbReference>
<keyword evidence="10" id="KW-1133">Transmembrane helix</keyword>
<dbReference type="CDD" id="cd00075">
    <property type="entry name" value="HATPase"/>
    <property type="match status" value="1"/>
</dbReference>
<dbReference type="SUPFAM" id="SSF47384">
    <property type="entry name" value="Homodimeric domain of signal transducing histidine kinase"/>
    <property type="match status" value="1"/>
</dbReference>
<name>A0ABZ0W3Q5_9BACT</name>
<keyword evidence="5" id="KW-0808">Transferase</keyword>
<feature type="domain" description="Histidine kinase" evidence="13">
    <location>
        <begin position="419"/>
        <end position="634"/>
    </location>
</feature>
<dbReference type="InterPro" id="IPR003594">
    <property type="entry name" value="HATPase_dom"/>
</dbReference>
<evidence type="ECO:0000256" key="8">
    <source>
        <dbReference type="ARBA" id="ARBA00022777"/>
    </source>
</evidence>
<proteinExistence type="predicted"/>
<dbReference type="CDD" id="cd00082">
    <property type="entry name" value="HisKA"/>
    <property type="match status" value="1"/>
</dbReference>
<dbReference type="CDD" id="cd00130">
    <property type="entry name" value="PAS"/>
    <property type="match status" value="2"/>
</dbReference>
<dbReference type="Gene3D" id="1.10.287.130">
    <property type="match status" value="1"/>
</dbReference>
<reference evidence="16 17" key="1">
    <citation type="submission" date="2023-12" db="EMBL/GenBank/DDBJ databases">
        <title>Genome sequencing and assembly of bacterial species from a model synthetic community.</title>
        <authorList>
            <person name="Hogle S.L."/>
        </authorList>
    </citation>
    <scope>NUCLEOTIDE SEQUENCE [LARGE SCALE GENOMIC DNA]</scope>
    <source>
        <strain evidence="16 17">HAMBI_3031</strain>
    </source>
</reference>
<dbReference type="InterPro" id="IPR050351">
    <property type="entry name" value="BphY/WalK/GraS-like"/>
</dbReference>
<evidence type="ECO:0000259" key="15">
    <source>
        <dbReference type="PROSITE" id="PS50113"/>
    </source>
</evidence>
<keyword evidence="9" id="KW-0067">ATP-binding</keyword>
<evidence type="ECO:0000256" key="1">
    <source>
        <dbReference type="ARBA" id="ARBA00000085"/>
    </source>
</evidence>
<dbReference type="InterPro" id="IPR001610">
    <property type="entry name" value="PAC"/>
</dbReference>
<dbReference type="InterPro" id="IPR000014">
    <property type="entry name" value="PAS"/>
</dbReference>
<dbReference type="InterPro" id="IPR004358">
    <property type="entry name" value="Sig_transdc_His_kin-like_C"/>
</dbReference>
<dbReference type="SMART" id="SM00086">
    <property type="entry name" value="PAC"/>
    <property type="match status" value="2"/>
</dbReference>
<dbReference type="Pfam" id="PF13426">
    <property type="entry name" value="PAS_9"/>
    <property type="match status" value="1"/>
</dbReference>
<dbReference type="SMART" id="SM00388">
    <property type="entry name" value="HisKA"/>
    <property type="match status" value="1"/>
</dbReference>
<dbReference type="SUPFAM" id="SSF55874">
    <property type="entry name" value="ATPase domain of HSP90 chaperone/DNA topoisomerase II/histidine kinase"/>
    <property type="match status" value="1"/>
</dbReference>
<dbReference type="Gene3D" id="3.30.565.10">
    <property type="entry name" value="Histidine kinase-like ATPase, C-terminal domain"/>
    <property type="match status" value="1"/>
</dbReference>
<evidence type="ECO:0000256" key="6">
    <source>
        <dbReference type="ARBA" id="ARBA00022692"/>
    </source>
</evidence>
<keyword evidence="8" id="KW-0418">Kinase</keyword>
<evidence type="ECO:0000256" key="10">
    <source>
        <dbReference type="ARBA" id="ARBA00022989"/>
    </source>
</evidence>
<dbReference type="PROSITE" id="PS50109">
    <property type="entry name" value="HIS_KIN"/>
    <property type="match status" value="1"/>
</dbReference>
<feature type="domain" description="PAS" evidence="14">
    <location>
        <begin position="276"/>
        <end position="346"/>
    </location>
</feature>
<dbReference type="InterPro" id="IPR003661">
    <property type="entry name" value="HisK_dim/P_dom"/>
</dbReference>
<dbReference type="PROSITE" id="PS50113">
    <property type="entry name" value="PAC"/>
    <property type="match status" value="1"/>
</dbReference>
<comment type="subcellular location">
    <subcellularLocation>
        <location evidence="2">Membrane</location>
        <topology evidence="2">Multi-pass membrane protein</topology>
    </subcellularLocation>
</comment>
<keyword evidence="12" id="KW-0472">Membrane</keyword>
<dbReference type="InterPro" id="IPR035965">
    <property type="entry name" value="PAS-like_dom_sf"/>
</dbReference>
<dbReference type="InterPro" id="IPR005467">
    <property type="entry name" value="His_kinase_dom"/>
</dbReference>
<dbReference type="SUPFAM" id="SSF55785">
    <property type="entry name" value="PYP-like sensor domain (PAS domain)"/>
    <property type="match status" value="3"/>
</dbReference>
<dbReference type="SMART" id="SM00091">
    <property type="entry name" value="PAS"/>
    <property type="match status" value="2"/>
</dbReference>
<keyword evidence="7" id="KW-0547">Nucleotide-binding</keyword>
<protein>
    <recommendedName>
        <fullName evidence="3">histidine kinase</fullName>
        <ecNumber evidence="3">2.7.13.3</ecNumber>
    </recommendedName>
</protein>
<gene>
    <name evidence="16" type="ORF">U0035_19395</name>
</gene>
<dbReference type="Pfam" id="PF02518">
    <property type="entry name" value="HATPase_c"/>
    <property type="match status" value="1"/>
</dbReference>
<evidence type="ECO:0000256" key="5">
    <source>
        <dbReference type="ARBA" id="ARBA00022679"/>
    </source>
</evidence>
<dbReference type="Gene3D" id="3.30.450.20">
    <property type="entry name" value="PAS domain"/>
    <property type="match status" value="3"/>
</dbReference>